<proteinExistence type="inferred from homology"/>
<name>X6M8A9_RETFI</name>
<evidence type="ECO:0000256" key="5">
    <source>
        <dbReference type="ARBA" id="ARBA00021214"/>
    </source>
</evidence>
<sequence length="213" mass="24023">MMGEKEMSKYWLPWLVGMPAESARAICSLMFGGVFKKFPKLKFCFAHGGGSFPHTVGRVEHGYNCRPDLTQVNLQGPDESPLKWLGHFWVDSLVHSPEAFTFLVKIIGQNRIVLGTDYPFPLGECYPLKSCGELVEGYGPFSHKDKKQVLWYNALEFIGKDESVFLKKSQTDTKLEPQTLQTESQNTGDAKPIANEKQDISENKVVTEEKTTE</sequence>
<comment type="caution">
    <text evidence="14">The sequence shown here is derived from an EMBL/GenBank/DDBJ whole genome shotgun (WGS) entry which is preliminary data.</text>
</comment>
<dbReference type="GO" id="GO:0019748">
    <property type="term" value="P:secondary metabolic process"/>
    <property type="evidence" value="ECO:0007669"/>
    <property type="project" value="TreeGrafter"/>
</dbReference>
<dbReference type="SUPFAM" id="SSF51556">
    <property type="entry name" value="Metallo-dependent hydrolases"/>
    <property type="match status" value="1"/>
</dbReference>
<comment type="subunit">
    <text evidence="3">Monomer.</text>
</comment>
<evidence type="ECO:0000256" key="12">
    <source>
        <dbReference type="SAM" id="MobiDB-lite"/>
    </source>
</evidence>
<dbReference type="Proteomes" id="UP000023152">
    <property type="component" value="Unassembled WGS sequence"/>
</dbReference>
<dbReference type="GO" id="GO:0001760">
    <property type="term" value="F:aminocarboxymuconate-semialdehyde decarboxylase activity"/>
    <property type="evidence" value="ECO:0007669"/>
    <property type="project" value="UniProtKB-EC"/>
</dbReference>
<keyword evidence="8" id="KW-0862">Zinc</keyword>
<evidence type="ECO:0000313" key="14">
    <source>
        <dbReference type="EMBL" id="ETO10223.1"/>
    </source>
</evidence>
<dbReference type="EC" id="4.1.1.45" evidence="4"/>
<keyword evidence="9 11" id="KW-0456">Lyase</keyword>
<evidence type="ECO:0000259" key="13">
    <source>
        <dbReference type="Pfam" id="PF04909"/>
    </source>
</evidence>
<gene>
    <name evidence="14" type="ORF">RFI_27151</name>
</gene>
<dbReference type="Gene3D" id="3.20.20.140">
    <property type="entry name" value="Metal-dependent hydrolases"/>
    <property type="match status" value="1"/>
</dbReference>
<dbReference type="GO" id="GO:0005829">
    <property type="term" value="C:cytosol"/>
    <property type="evidence" value="ECO:0007669"/>
    <property type="project" value="TreeGrafter"/>
</dbReference>
<dbReference type="InterPro" id="IPR006680">
    <property type="entry name" value="Amidohydro-rel"/>
</dbReference>
<reference evidence="14 15" key="1">
    <citation type="journal article" date="2013" name="Curr. Biol.">
        <title>The Genome of the Foraminiferan Reticulomyxa filosa.</title>
        <authorList>
            <person name="Glockner G."/>
            <person name="Hulsmann N."/>
            <person name="Schleicher M."/>
            <person name="Noegel A.A."/>
            <person name="Eichinger L."/>
            <person name="Gallinger C."/>
            <person name="Pawlowski J."/>
            <person name="Sierra R."/>
            <person name="Euteneuer U."/>
            <person name="Pillet L."/>
            <person name="Moustafa A."/>
            <person name="Platzer M."/>
            <person name="Groth M."/>
            <person name="Szafranski K."/>
            <person name="Schliwa M."/>
        </authorList>
    </citation>
    <scope>NUCLEOTIDE SEQUENCE [LARGE SCALE GENOMIC DNA]</scope>
</reference>
<evidence type="ECO:0000256" key="2">
    <source>
        <dbReference type="ARBA" id="ARBA00005871"/>
    </source>
</evidence>
<dbReference type="EMBL" id="ASPP01023582">
    <property type="protein sequence ID" value="ETO10223.1"/>
    <property type="molecule type" value="Genomic_DNA"/>
</dbReference>
<protein>
    <recommendedName>
        <fullName evidence="5">2-amino-3-carboxymuconate-6-semialdehyde decarboxylase</fullName>
        <ecNumber evidence="4">4.1.1.45</ecNumber>
    </recommendedName>
    <alternativeName>
        <fullName evidence="10">Picolinate carboxylase</fullName>
    </alternativeName>
</protein>
<dbReference type="PANTHER" id="PTHR21240">
    <property type="entry name" value="2-AMINO-3-CARBOXYLMUCONATE-6-SEMIALDEHYDE DECARBOXYLASE"/>
    <property type="match status" value="1"/>
</dbReference>
<keyword evidence="15" id="KW-1185">Reference proteome</keyword>
<comment type="pathway">
    <text evidence="1">Secondary metabolite metabolism; quinolate metabolism.</text>
</comment>
<evidence type="ECO:0000256" key="9">
    <source>
        <dbReference type="ARBA" id="ARBA00023239"/>
    </source>
</evidence>
<dbReference type="InterPro" id="IPR032466">
    <property type="entry name" value="Metal_Hydrolase"/>
</dbReference>
<evidence type="ECO:0000256" key="11">
    <source>
        <dbReference type="RuleBase" id="RU366045"/>
    </source>
</evidence>
<evidence type="ECO:0000256" key="7">
    <source>
        <dbReference type="ARBA" id="ARBA00022793"/>
    </source>
</evidence>
<dbReference type="OrthoDB" id="191270at2759"/>
<dbReference type="InterPro" id="IPR032465">
    <property type="entry name" value="ACMSD"/>
</dbReference>
<evidence type="ECO:0000256" key="1">
    <source>
        <dbReference type="ARBA" id="ARBA00005079"/>
    </source>
</evidence>
<evidence type="ECO:0000256" key="10">
    <source>
        <dbReference type="ARBA" id="ARBA00031120"/>
    </source>
</evidence>
<evidence type="ECO:0000256" key="8">
    <source>
        <dbReference type="ARBA" id="ARBA00022833"/>
    </source>
</evidence>
<dbReference type="AlphaFoldDB" id="X6M8A9"/>
<dbReference type="PANTHER" id="PTHR21240:SF27">
    <property type="entry name" value="2-AMINO-3-CARBOXYMUCONATE-6-SEMIALDEHYDE DECARBOXYLASE"/>
    <property type="match status" value="1"/>
</dbReference>
<feature type="region of interest" description="Disordered" evidence="12">
    <location>
        <begin position="170"/>
        <end position="213"/>
    </location>
</feature>
<comment type="similarity">
    <text evidence="2">Belongs to the metallo-dependent hydrolases superfamily. ACMSD family.</text>
</comment>
<organism evidence="14 15">
    <name type="scientific">Reticulomyxa filosa</name>
    <dbReference type="NCBI Taxonomy" id="46433"/>
    <lineage>
        <taxon>Eukaryota</taxon>
        <taxon>Sar</taxon>
        <taxon>Rhizaria</taxon>
        <taxon>Retaria</taxon>
        <taxon>Foraminifera</taxon>
        <taxon>Monothalamids</taxon>
        <taxon>Reticulomyxidae</taxon>
        <taxon>Reticulomyxa</taxon>
    </lineage>
</organism>
<evidence type="ECO:0000256" key="6">
    <source>
        <dbReference type="ARBA" id="ARBA00022723"/>
    </source>
</evidence>
<dbReference type="Pfam" id="PF04909">
    <property type="entry name" value="Amidohydro_2"/>
    <property type="match status" value="1"/>
</dbReference>
<accession>X6M8A9</accession>
<keyword evidence="7 11" id="KW-0210">Decarboxylase</keyword>
<feature type="domain" description="Amidohydrolase-related" evidence="13">
    <location>
        <begin position="16"/>
        <end position="159"/>
    </location>
</feature>
<evidence type="ECO:0000256" key="4">
    <source>
        <dbReference type="ARBA" id="ARBA00012365"/>
    </source>
</evidence>
<evidence type="ECO:0000313" key="15">
    <source>
        <dbReference type="Proteomes" id="UP000023152"/>
    </source>
</evidence>
<feature type="compositionally biased region" description="Polar residues" evidence="12">
    <location>
        <begin position="176"/>
        <end position="188"/>
    </location>
</feature>
<keyword evidence="6" id="KW-0479">Metal-binding</keyword>
<feature type="compositionally biased region" description="Basic and acidic residues" evidence="12">
    <location>
        <begin position="194"/>
        <end position="213"/>
    </location>
</feature>
<dbReference type="GO" id="GO:0016787">
    <property type="term" value="F:hydrolase activity"/>
    <property type="evidence" value="ECO:0007669"/>
    <property type="project" value="InterPro"/>
</dbReference>
<evidence type="ECO:0000256" key="3">
    <source>
        <dbReference type="ARBA" id="ARBA00011245"/>
    </source>
</evidence>
<dbReference type="GO" id="GO:0046872">
    <property type="term" value="F:metal ion binding"/>
    <property type="evidence" value="ECO:0007669"/>
    <property type="project" value="UniProtKB-KW"/>
</dbReference>